<protein>
    <submittedName>
        <fullName evidence="1">Uncharacterized protein</fullName>
    </submittedName>
</protein>
<keyword evidence="2" id="KW-1185">Reference proteome</keyword>
<organism evidence="1 2">
    <name type="scientific">Opisthorchis viverrini</name>
    <name type="common">Southeast Asian liver fluke</name>
    <dbReference type="NCBI Taxonomy" id="6198"/>
    <lineage>
        <taxon>Eukaryota</taxon>
        <taxon>Metazoa</taxon>
        <taxon>Spiralia</taxon>
        <taxon>Lophotrochozoa</taxon>
        <taxon>Platyhelminthes</taxon>
        <taxon>Trematoda</taxon>
        <taxon>Digenea</taxon>
        <taxon>Opisthorchiida</taxon>
        <taxon>Opisthorchiata</taxon>
        <taxon>Opisthorchiidae</taxon>
        <taxon>Opisthorchis</taxon>
    </lineage>
</organism>
<dbReference type="CTD" id="20316299"/>
<name>A0A074ZWC2_OPIVI</name>
<evidence type="ECO:0000313" key="1">
    <source>
        <dbReference type="EMBL" id="KER31748.1"/>
    </source>
</evidence>
<gene>
    <name evidence="1" type="ORF">T265_02111</name>
</gene>
<dbReference type="GeneID" id="20316299"/>
<dbReference type="KEGG" id="ovi:T265_02111"/>
<evidence type="ECO:0000313" key="2">
    <source>
        <dbReference type="Proteomes" id="UP000054324"/>
    </source>
</evidence>
<dbReference type="RefSeq" id="XP_009164534.1">
    <property type="nucleotide sequence ID" value="XM_009166270.1"/>
</dbReference>
<sequence>MSRQKSRGDLCTTHSVEEYHRYGLPPDLDGVSRASFHVSNARSSTGFKTLQSDLSRLDAVAVSHMESTPHK</sequence>
<proteinExistence type="predicted"/>
<dbReference type="AlphaFoldDB" id="A0A074ZWC2"/>
<reference evidence="1 2" key="1">
    <citation type="submission" date="2013-11" db="EMBL/GenBank/DDBJ databases">
        <title>Opisthorchis viverrini - life in the bile duct.</title>
        <authorList>
            <person name="Young N.D."/>
            <person name="Nagarajan N."/>
            <person name="Lin S.J."/>
            <person name="Korhonen P.K."/>
            <person name="Jex A.R."/>
            <person name="Hall R.S."/>
            <person name="Safavi-Hemami H."/>
            <person name="Kaewkong W."/>
            <person name="Bertrand D."/>
            <person name="Gao S."/>
            <person name="Seet Q."/>
            <person name="Wongkham S."/>
            <person name="Teh B.T."/>
            <person name="Wongkham C."/>
            <person name="Intapan P.M."/>
            <person name="Maleewong W."/>
            <person name="Yang X."/>
            <person name="Hu M."/>
            <person name="Wang Z."/>
            <person name="Hofmann A."/>
            <person name="Sternberg P.W."/>
            <person name="Tan P."/>
            <person name="Wang J."/>
            <person name="Gasser R.B."/>
        </authorList>
    </citation>
    <scope>NUCLEOTIDE SEQUENCE [LARGE SCALE GENOMIC DNA]</scope>
</reference>
<accession>A0A074ZWC2</accession>
<dbReference type="Proteomes" id="UP000054324">
    <property type="component" value="Unassembled WGS sequence"/>
</dbReference>
<dbReference type="EMBL" id="KL596642">
    <property type="protein sequence ID" value="KER31748.1"/>
    <property type="molecule type" value="Genomic_DNA"/>
</dbReference>